<comment type="caution">
    <text evidence="2">The sequence shown here is derived from an EMBL/GenBank/DDBJ whole genome shotgun (WGS) entry which is preliminary data.</text>
</comment>
<organism evidence="2 3">
    <name type="scientific">Dunaliella salina</name>
    <name type="common">Green alga</name>
    <name type="synonym">Protococcus salinus</name>
    <dbReference type="NCBI Taxonomy" id="3046"/>
    <lineage>
        <taxon>Eukaryota</taxon>
        <taxon>Viridiplantae</taxon>
        <taxon>Chlorophyta</taxon>
        <taxon>core chlorophytes</taxon>
        <taxon>Chlorophyceae</taxon>
        <taxon>CS clade</taxon>
        <taxon>Chlamydomonadales</taxon>
        <taxon>Dunaliellaceae</taxon>
        <taxon>Dunaliella</taxon>
    </lineage>
</organism>
<dbReference type="EMBL" id="MU069904">
    <property type="protein sequence ID" value="KAF5832009.1"/>
    <property type="molecule type" value="Genomic_DNA"/>
</dbReference>
<feature type="compositionally biased region" description="Polar residues" evidence="1">
    <location>
        <begin position="54"/>
        <end position="63"/>
    </location>
</feature>
<feature type="compositionally biased region" description="Basic and acidic residues" evidence="1">
    <location>
        <begin position="33"/>
        <end position="43"/>
    </location>
</feature>
<protein>
    <submittedName>
        <fullName evidence="2">Uncharacterized protein</fullName>
    </submittedName>
</protein>
<evidence type="ECO:0000313" key="2">
    <source>
        <dbReference type="EMBL" id="KAF5832009.1"/>
    </source>
</evidence>
<reference evidence="2" key="1">
    <citation type="submission" date="2017-08" db="EMBL/GenBank/DDBJ databases">
        <authorList>
            <person name="Polle J.E."/>
            <person name="Barry K."/>
            <person name="Cushman J."/>
            <person name="Schmutz J."/>
            <person name="Tran D."/>
            <person name="Hathwaick L.T."/>
            <person name="Yim W.C."/>
            <person name="Jenkins J."/>
            <person name="Mckie-Krisberg Z.M."/>
            <person name="Prochnik S."/>
            <person name="Lindquist E."/>
            <person name="Dockter R.B."/>
            <person name="Adam C."/>
            <person name="Molina H."/>
            <person name="Bunkerborg J."/>
            <person name="Jin E."/>
            <person name="Buchheim M."/>
            <person name="Magnuson J."/>
        </authorList>
    </citation>
    <scope>NUCLEOTIDE SEQUENCE</scope>
    <source>
        <strain evidence="2">CCAP 19/18</strain>
    </source>
</reference>
<feature type="non-terminal residue" evidence="2">
    <location>
        <position position="1"/>
    </location>
</feature>
<name>A0ABQ7GBL9_DUNSA</name>
<proteinExistence type="predicted"/>
<feature type="region of interest" description="Disordered" evidence="1">
    <location>
        <begin position="1"/>
        <end position="63"/>
    </location>
</feature>
<feature type="compositionally biased region" description="Acidic residues" evidence="1">
    <location>
        <begin position="1"/>
        <end position="13"/>
    </location>
</feature>
<gene>
    <name evidence="2" type="ORF">DUNSADRAFT_12250</name>
</gene>
<evidence type="ECO:0000313" key="3">
    <source>
        <dbReference type="Proteomes" id="UP000815325"/>
    </source>
</evidence>
<keyword evidence="3" id="KW-1185">Reference proteome</keyword>
<dbReference type="Proteomes" id="UP000815325">
    <property type="component" value="Unassembled WGS sequence"/>
</dbReference>
<accession>A0ABQ7GBL9</accession>
<evidence type="ECO:0000256" key="1">
    <source>
        <dbReference type="SAM" id="MobiDB-lite"/>
    </source>
</evidence>
<sequence>PQIADMPDEAAEIELEKAKGKGKRKLGPAADDQPSKPGDEGRSESSAGDGGTENDAQSAVSGSSAHDEILIDFRRGRLLKKLVKQVRGPSLMEPLERLNFGTLKVLAGVLIVHIVCFAVLISEITDEEGSITDIMRHARAIQENETMRFRIAQARFCTEMVRDGEQIPEENVCELGTQPERLAGLMLDAMPTLCFMCCRSLVPG</sequence>